<feature type="region of interest" description="Disordered" evidence="1">
    <location>
        <begin position="1"/>
        <end position="24"/>
    </location>
</feature>
<dbReference type="EMBL" id="CH473977">
    <property type="protein sequence ID" value="EDL98097.1"/>
    <property type="molecule type" value="Genomic_DNA"/>
</dbReference>
<proteinExistence type="predicted"/>
<evidence type="ECO:0000313" key="2">
    <source>
        <dbReference type="EMBL" id="EDL98097.1"/>
    </source>
</evidence>
<gene>
    <name evidence="2" type="ORF">rCG_44208</name>
</gene>
<sequence length="46" mass="5364">MEQLEEGPSIFLLPNQDTAKEHENPPCYMLKKRDNWSLPLTLVHSI</sequence>
<evidence type="ECO:0000313" key="3">
    <source>
        <dbReference type="Proteomes" id="UP000234681"/>
    </source>
</evidence>
<dbReference type="AlphaFoldDB" id="A6J6U7"/>
<accession>A6J6U7</accession>
<reference evidence="3" key="1">
    <citation type="submission" date="2005-09" db="EMBL/GenBank/DDBJ databases">
        <authorList>
            <person name="Mural R.J."/>
            <person name="Li P.W."/>
            <person name="Adams M.D."/>
            <person name="Amanatides P.G."/>
            <person name="Baden-Tillson H."/>
            <person name="Barnstead M."/>
            <person name="Chin S.H."/>
            <person name="Dew I."/>
            <person name="Evans C.A."/>
            <person name="Ferriera S."/>
            <person name="Flanigan M."/>
            <person name="Fosler C."/>
            <person name="Glodek A."/>
            <person name="Gu Z."/>
            <person name="Holt R.A."/>
            <person name="Jennings D."/>
            <person name="Kraft C.L."/>
            <person name="Lu F."/>
            <person name="Nguyen T."/>
            <person name="Nusskern D.R."/>
            <person name="Pfannkoch C.M."/>
            <person name="Sitter C."/>
            <person name="Sutton G.G."/>
            <person name="Venter J.C."/>
            <person name="Wang Z."/>
            <person name="Woodage T."/>
            <person name="Zheng X.H."/>
            <person name="Zhong F."/>
        </authorList>
    </citation>
    <scope>NUCLEOTIDE SEQUENCE [LARGE SCALE GENOMIC DNA]</scope>
    <source>
        <strain>BN</strain>
        <strain evidence="3">Sprague-Dawley</strain>
    </source>
</reference>
<protein>
    <submittedName>
        <fullName evidence="2">RCG44208</fullName>
    </submittedName>
</protein>
<organism evidence="2 3">
    <name type="scientific">Rattus norvegicus</name>
    <name type="common">Rat</name>
    <dbReference type="NCBI Taxonomy" id="10116"/>
    <lineage>
        <taxon>Eukaryota</taxon>
        <taxon>Metazoa</taxon>
        <taxon>Chordata</taxon>
        <taxon>Craniata</taxon>
        <taxon>Vertebrata</taxon>
        <taxon>Euteleostomi</taxon>
        <taxon>Mammalia</taxon>
        <taxon>Eutheria</taxon>
        <taxon>Euarchontoglires</taxon>
        <taxon>Glires</taxon>
        <taxon>Rodentia</taxon>
        <taxon>Myomorpha</taxon>
        <taxon>Muroidea</taxon>
        <taxon>Muridae</taxon>
        <taxon>Murinae</taxon>
        <taxon>Rattus</taxon>
    </lineage>
</organism>
<evidence type="ECO:0000256" key="1">
    <source>
        <dbReference type="SAM" id="MobiDB-lite"/>
    </source>
</evidence>
<dbReference type="Proteomes" id="UP000234681">
    <property type="component" value="Chromosome 17"/>
</dbReference>
<name>A6J6U7_RAT</name>